<proteinExistence type="predicted"/>
<protein>
    <recommendedName>
        <fullName evidence="4">Lipoprotein</fullName>
    </recommendedName>
</protein>
<name>A0A1Y6CZG8_9GAMM</name>
<dbReference type="STRING" id="1760988.SAMN02949497_0989"/>
<dbReference type="Proteomes" id="UP000192923">
    <property type="component" value="Unassembled WGS sequence"/>
</dbReference>
<feature type="signal peptide" evidence="1">
    <location>
        <begin position="1"/>
        <end position="20"/>
    </location>
</feature>
<evidence type="ECO:0000313" key="2">
    <source>
        <dbReference type="EMBL" id="SMF93702.1"/>
    </source>
</evidence>
<reference evidence="2 3" key="1">
    <citation type="submission" date="2016-12" db="EMBL/GenBank/DDBJ databases">
        <authorList>
            <person name="Song W.-J."/>
            <person name="Kurnit D.M."/>
        </authorList>
    </citation>
    <scope>NUCLEOTIDE SEQUENCE [LARGE SCALE GENOMIC DNA]</scope>
    <source>
        <strain evidence="2 3">175</strain>
    </source>
</reference>
<evidence type="ECO:0000256" key="1">
    <source>
        <dbReference type="SAM" id="SignalP"/>
    </source>
</evidence>
<accession>A0A1Y6CZG8</accession>
<dbReference type="EMBL" id="FXAM01000001">
    <property type="protein sequence ID" value="SMF93702.1"/>
    <property type="molecule type" value="Genomic_DNA"/>
</dbReference>
<organism evidence="2 3">
    <name type="scientific">Methylomagnum ishizawai</name>
    <dbReference type="NCBI Taxonomy" id="1760988"/>
    <lineage>
        <taxon>Bacteria</taxon>
        <taxon>Pseudomonadati</taxon>
        <taxon>Pseudomonadota</taxon>
        <taxon>Gammaproteobacteria</taxon>
        <taxon>Methylococcales</taxon>
        <taxon>Methylococcaceae</taxon>
        <taxon>Methylomagnum</taxon>
    </lineage>
</organism>
<evidence type="ECO:0000313" key="3">
    <source>
        <dbReference type="Proteomes" id="UP000192923"/>
    </source>
</evidence>
<keyword evidence="3" id="KW-1185">Reference proteome</keyword>
<dbReference type="PROSITE" id="PS51257">
    <property type="entry name" value="PROKAR_LIPOPROTEIN"/>
    <property type="match status" value="1"/>
</dbReference>
<keyword evidence="1" id="KW-0732">Signal</keyword>
<sequence>MKRLLLALLLGMALAMQGCAYSSPGYYRTYPVYPRYGYGLSYGYAAPYYGYRGYYRPYYGPRYGWRGGYGWHGGGWRGGHWH</sequence>
<feature type="chain" id="PRO_5012238365" description="Lipoprotein" evidence="1">
    <location>
        <begin position="21"/>
        <end position="82"/>
    </location>
</feature>
<gene>
    <name evidence="2" type="ORF">SAMN02949497_0989</name>
</gene>
<dbReference type="RefSeq" id="WP_085210488.1">
    <property type="nucleotide sequence ID" value="NZ_FXAM01000001.1"/>
</dbReference>
<evidence type="ECO:0008006" key="4">
    <source>
        <dbReference type="Google" id="ProtNLM"/>
    </source>
</evidence>
<dbReference type="AlphaFoldDB" id="A0A1Y6CZG8"/>